<organism evidence="2 3">
    <name type="scientific">Pandoravirus japonicus</name>
    <dbReference type="NCBI Taxonomy" id="2823154"/>
    <lineage>
        <taxon>Viruses</taxon>
        <taxon>Pandoravirus</taxon>
    </lineage>
</organism>
<accession>A0A811BT21</accession>
<evidence type="ECO:0000256" key="1">
    <source>
        <dbReference type="SAM" id="MobiDB-lite"/>
    </source>
</evidence>
<dbReference type="EMBL" id="LC625835">
    <property type="protein sequence ID" value="BCU03561.1"/>
    <property type="molecule type" value="Genomic_DNA"/>
</dbReference>
<name>A0A811BT21_9VIRU</name>
<proteinExistence type="predicted"/>
<feature type="compositionally biased region" description="Basic and acidic residues" evidence="1">
    <location>
        <begin position="1"/>
        <end position="18"/>
    </location>
</feature>
<sequence length="182" mass="20180">MARRNERCLRGSGGDEKKKRVARGRPQEGCVCVRACAFPPWSAALLQTGTDEDGRWPSARPRSTGLFFPLTFSFPIPFPRAACRPSLRVCMDRAKKEKRTNKWREVASCARAVSSFFSPHVLSFFLSRSARLAPPPPSRHRMGAQAPRPQVASGALTPSAPVCCRPLLFVCLHGFFLGLSFF</sequence>
<dbReference type="Proteomes" id="UP001253637">
    <property type="component" value="Segment"/>
</dbReference>
<evidence type="ECO:0000313" key="3">
    <source>
        <dbReference type="Proteomes" id="UP001253637"/>
    </source>
</evidence>
<evidence type="ECO:0000313" key="2">
    <source>
        <dbReference type="EMBL" id="BCU03561.1"/>
    </source>
</evidence>
<feature type="region of interest" description="Disordered" evidence="1">
    <location>
        <begin position="1"/>
        <end position="20"/>
    </location>
</feature>
<protein>
    <submittedName>
        <fullName evidence="2">Uncharacterized protein</fullName>
    </submittedName>
</protein>
<reference evidence="2" key="1">
    <citation type="submission" date="2021-04" db="EMBL/GenBank/DDBJ databases">
        <title>Draft Genome Sequence of Pandoravirus japonicus, Isolated from the Sabaishi River of Niigata, Japan.</title>
        <authorList>
            <person name="Hosokawa N."/>
            <person name="Takahashi H."/>
            <person name="Aoki K."/>
            <person name="Takemura M."/>
        </authorList>
    </citation>
    <scope>NUCLEOTIDE SEQUENCE</scope>
</reference>